<dbReference type="Gene3D" id="1.10.10.10">
    <property type="entry name" value="Winged helix-like DNA-binding domain superfamily/Winged helix DNA-binding domain"/>
    <property type="match status" value="1"/>
</dbReference>
<dbReference type="Proteomes" id="UP000295087">
    <property type="component" value="Unassembled WGS sequence"/>
</dbReference>
<evidence type="ECO:0000313" key="3">
    <source>
        <dbReference type="Proteomes" id="UP000295087"/>
    </source>
</evidence>
<keyword evidence="3" id="KW-1185">Reference proteome</keyword>
<evidence type="ECO:0000313" key="2">
    <source>
        <dbReference type="EMBL" id="TDP33082.1"/>
    </source>
</evidence>
<organism evidence="2 3">
    <name type="scientific">Nocardia ignorata</name>
    <dbReference type="NCBI Taxonomy" id="145285"/>
    <lineage>
        <taxon>Bacteria</taxon>
        <taxon>Bacillati</taxon>
        <taxon>Actinomycetota</taxon>
        <taxon>Actinomycetes</taxon>
        <taxon>Mycobacteriales</taxon>
        <taxon>Nocardiaceae</taxon>
        <taxon>Nocardia</taxon>
    </lineage>
</organism>
<dbReference type="AlphaFoldDB" id="A0A4V3CN84"/>
<dbReference type="GO" id="GO:0003700">
    <property type="term" value="F:DNA-binding transcription factor activity"/>
    <property type="evidence" value="ECO:0007669"/>
    <property type="project" value="InterPro"/>
</dbReference>
<dbReference type="InterPro" id="IPR036388">
    <property type="entry name" value="WH-like_DNA-bd_sf"/>
</dbReference>
<comment type="caution">
    <text evidence="2">The sequence shown here is derived from an EMBL/GenBank/DDBJ whole genome shotgun (WGS) entry which is preliminary data.</text>
</comment>
<dbReference type="SUPFAM" id="SSF46785">
    <property type="entry name" value="Winged helix' DNA-binding domain"/>
    <property type="match status" value="1"/>
</dbReference>
<evidence type="ECO:0000259" key="1">
    <source>
        <dbReference type="PROSITE" id="PS50995"/>
    </source>
</evidence>
<dbReference type="PROSITE" id="PS50995">
    <property type="entry name" value="HTH_MARR_2"/>
    <property type="match status" value="1"/>
</dbReference>
<dbReference type="InterPro" id="IPR036390">
    <property type="entry name" value="WH_DNA-bd_sf"/>
</dbReference>
<proteinExistence type="predicted"/>
<accession>A0A4V3CN84</accession>
<feature type="domain" description="HTH marR-type" evidence="1">
    <location>
        <begin position="1"/>
        <end position="84"/>
    </location>
</feature>
<dbReference type="InterPro" id="IPR000835">
    <property type="entry name" value="HTH_MarR-typ"/>
</dbReference>
<sequence>MGRTLALSRQFVQRMVNDAYAAGLVEMRDNPRHRRSPLITLTSQGRAAITATLAREHAVLRDVGGDLTAADIDTCLRVLHHLGRPFVESDLDEAAPAPHVQS</sequence>
<gene>
    <name evidence="2" type="ORF">DFR75_105320</name>
</gene>
<reference evidence="2 3" key="1">
    <citation type="submission" date="2019-03" db="EMBL/GenBank/DDBJ databases">
        <title>Genomic Encyclopedia of Type Strains, Phase IV (KMG-IV): sequencing the most valuable type-strain genomes for metagenomic binning, comparative biology and taxonomic classification.</title>
        <authorList>
            <person name="Goeker M."/>
        </authorList>
    </citation>
    <scope>NUCLEOTIDE SEQUENCE [LARGE SCALE GENOMIC DNA]</scope>
    <source>
        <strain evidence="2 3">DSM 44496</strain>
    </source>
</reference>
<dbReference type="EMBL" id="SNXK01000005">
    <property type="protein sequence ID" value="TDP33082.1"/>
    <property type="molecule type" value="Genomic_DNA"/>
</dbReference>
<protein>
    <submittedName>
        <fullName evidence="2">MarR family protein</fullName>
    </submittedName>
</protein>
<name>A0A4V3CN84_NOCIG</name>